<proteinExistence type="predicted"/>
<dbReference type="AlphaFoldDB" id="A0A914QAI9"/>
<keyword evidence="3" id="KW-0675">Receptor</keyword>
<name>A0A914QAI9_9BILA</name>
<dbReference type="WBParaSite" id="PDA_v2.g26194.t1">
    <property type="protein sequence ID" value="PDA_v2.g26194.t1"/>
    <property type="gene ID" value="PDA_v2.g26194"/>
</dbReference>
<organism evidence="5 6">
    <name type="scientific">Panagrolaimus davidi</name>
    <dbReference type="NCBI Taxonomy" id="227884"/>
    <lineage>
        <taxon>Eukaryota</taxon>
        <taxon>Metazoa</taxon>
        <taxon>Ecdysozoa</taxon>
        <taxon>Nematoda</taxon>
        <taxon>Chromadorea</taxon>
        <taxon>Rhabditida</taxon>
        <taxon>Tylenchina</taxon>
        <taxon>Panagrolaimomorpha</taxon>
        <taxon>Panagrolaimoidea</taxon>
        <taxon>Panagrolaimidae</taxon>
        <taxon>Panagrolaimus</taxon>
    </lineage>
</organism>
<feature type="region of interest" description="Disordered" evidence="4">
    <location>
        <begin position="87"/>
        <end position="109"/>
    </location>
</feature>
<dbReference type="InterPro" id="IPR035500">
    <property type="entry name" value="NHR-like_dom_sf"/>
</dbReference>
<dbReference type="SUPFAM" id="SSF48508">
    <property type="entry name" value="Nuclear receptor ligand-binding domain"/>
    <property type="match status" value="1"/>
</dbReference>
<dbReference type="InterPro" id="IPR052499">
    <property type="entry name" value="C.elegans_NHRs"/>
</dbReference>
<reference evidence="6" key="1">
    <citation type="submission" date="2022-11" db="UniProtKB">
        <authorList>
            <consortium name="WormBaseParasite"/>
        </authorList>
    </citation>
    <scope>IDENTIFICATION</scope>
</reference>
<evidence type="ECO:0000256" key="1">
    <source>
        <dbReference type="ARBA" id="ARBA00023015"/>
    </source>
</evidence>
<evidence type="ECO:0000313" key="5">
    <source>
        <dbReference type="Proteomes" id="UP000887578"/>
    </source>
</evidence>
<evidence type="ECO:0000256" key="3">
    <source>
        <dbReference type="ARBA" id="ARBA00023170"/>
    </source>
</evidence>
<evidence type="ECO:0000256" key="2">
    <source>
        <dbReference type="ARBA" id="ARBA00023163"/>
    </source>
</evidence>
<evidence type="ECO:0000313" key="6">
    <source>
        <dbReference type="WBParaSite" id="PDA_v2.g26194.t1"/>
    </source>
</evidence>
<keyword evidence="2" id="KW-0804">Transcription</keyword>
<evidence type="ECO:0000256" key="4">
    <source>
        <dbReference type="SAM" id="MobiDB-lite"/>
    </source>
</evidence>
<keyword evidence="1" id="KW-0805">Transcription regulation</keyword>
<dbReference type="PANTHER" id="PTHR47630">
    <property type="entry name" value="NUCLEAR HORMONE RECEPTOR FAMILY-RELATED-RELATED"/>
    <property type="match status" value="1"/>
</dbReference>
<sequence length="109" mass="12417">MWCRVFLHYIDWTSHIPELQQLTLSDQVRLVMDRATPCIDIMVGYKPVLNNFDGIALSGGSYFPASENEQSCVDKEYNFHLPLRTVQHSSSRDAHSVPPKQIRDNSGVP</sequence>
<protein>
    <submittedName>
        <fullName evidence="6">Uncharacterized protein</fullName>
    </submittedName>
</protein>
<dbReference type="Proteomes" id="UP000887578">
    <property type="component" value="Unplaced"/>
</dbReference>
<keyword evidence="5" id="KW-1185">Reference proteome</keyword>
<accession>A0A914QAI9</accession>
<dbReference type="Gene3D" id="1.10.565.10">
    <property type="entry name" value="Retinoid X Receptor"/>
    <property type="match status" value="1"/>
</dbReference>